<evidence type="ECO:0000256" key="2">
    <source>
        <dbReference type="ARBA" id="ARBA00001966"/>
    </source>
</evidence>
<evidence type="ECO:0000256" key="3">
    <source>
        <dbReference type="ARBA" id="ARBA00022630"/>
    </source>
</evidence>
<evidence type="ECO:0000256" key="4">
    <source>
        <dbReference type="ARBA" id="ARBA00022643"/>
    </source>
</evidence>
<evidence type="ECO:0000259" key="6">
    <source>
        <dbReference type="Pfam" id="PF03358"/>
    </source>
</evidence>
<keyword evidence="3" id="KW-0285">Flavoprotein</keyword>
<keyword evidence="8" id="KW-1185">Reference proteome</keyword>
<dbReference type="RefSeq" id="WP_268924097.1">
    <property type="nucleotide sequence ID" value="NZ_JAPTGB010000002.1"/>
</dbReference>
<evidence type="ECO:0000313" key="7">
    <source>
        <dbReference type="EMBL" id="MCZ0859879.1"/>
    </source>
</evidence>
<dbReference type="SUPFAM" id="SSF52218">
    <property type="entry name" value="Flavoproteins"/>
    <property type="match status" value="1"/>
</dbReference>
<organism evidence="7 8">
    <name type="scientific">Methanocorpusculum petauri</name>
    <dbReference type="NCBI Taxonomy" id="3002863"/>
    <lineage>
        <taxon>Archaea</taxon>
        <taxon>Methanobacteriati</taxon>
        <taxon>Methanobacteriota</taxon>
        <taxon>Stenosarchaea group</taxon>
        <taxon>Methanomicrobia</taxon>
        <taxon>Methanomicrobiales</taxon>
        <taxon>Methanocorpusculaceae</taxon>
        <taxon>Methanocorpusculum</taxon>
    </lineage>
</organism>
<sequence>MSKKILILNGSPRPKGNTAALIDAFACGAESAGHSVTRFDLQKMDIHPCLGCFGGGKDPESPCVQKDAMDEVYPVYREADVVVFASPMYYWSVTAQLKTALDRLFAVTECDPNYQTPQKECVLLMPAEEDSEENFAPVVRYYQSLLKNLGWKNKGMVLAGGVLHAGDISGMPVLTVAEELGRSIV</sequence>
<comment type="cofactor">
    <cofactor evidence="2">
        <name>[4Fe-4S] cluster</name>
        <dbReference type="ChEBI" id="CHEBI:49883"/>
    </cofactor>
</comment>
<evidence type="ECO:0000256" key="5">
    <source>
        <dbReference type="ARBA" id="ARBA00038292"/>
    </source>
</evidence>
<dbReference type="InterPro" id="IPR005025">
    <property type="entry name" value="FMN_Rdtase-like_dom"/>
</dbReference>
<dbReference type="InterPro" id="IPR029039">
    <property type="entry name" value="Flavoprotein-like_sf"/>
</dbReference>
<comment type="caution">
    <text evidence="7">The sequence shown here is derived from an EMBL/GenBank/DDBJ whole genome shotgun (WGS) entry which is preliminary data.</text>
</comment>
<keyword evidence="4" id="KW-0288">FMN</keyword>
<reference evidence="7" key="1">
    <citation type="submission" date="2022-12" db="EMBL/GenBank/DDBJ databases">
        <title>Isolation and characterisation of novel Methanocorpusculum spp. from native Australian herbivores indicates the genus is ancestrally host-associated.</title>
        <authorList>
            <person name="Volmer J.G."/>
            <person name="Soo R.M."/>
            <person name="Evans P.N."/>
            <person name="Hoedt E.C."/>
            <person name="Astorga Alsina A.L."/>
            <person name="Woodcroft B.J."/>
            <person name="Tyson G.W."/>
            <person name="Hugenholtz P."/>
            <person name="Morrison M."/>
        </authorList>
    </citation>
    <scope>NUCLEOTIDE SEQUENCE</scope>
    <source>
        <strain evidence="7">MG</strain>
    </source>
</reference>
<dbReference type="PANTHER" id="PTHR43278">
    <property type="entry name" value="NAD(P)H-DEPENDENT FMN-CONTAINING OXIDOREDUCTASE YWQN-RELATED"/>
    <property type="match status" value="1"/>
</dbReference>
<dbReference type="InterPro" id="IPR051796">
    <property type="entry name" value="ISF_SsuE-like"/>
</dbReference>
<dbReference type="Proteomes" id="UP001141422">
    <property type="component" value="Unassembled WGS sequence"/>
</dbReference>
<dbReference type="PANTHER" id="PTHR43278:SF2">
    <property type="entry name" value="IRON-SULFUR FLAVOPROTEIN"/>
    <property type="match status" value="1"/>
</dbReference>
<evidence type="ECO:0000313" key="8">
    <source>
        <dbReference type="Proteomes" id="UP001141422"/>
    </source>
</evidence>
<accession>A0ABT4IEU7</accession>
<dbReference type="Gene3D" id="3.40.50.360">
    <property type="match status" value="1"/>
</dbReference>
<comment type="similarity">
    <text evidence="5">Belongs to the SsuE family. Isf subfamily.</text>
</comment>
<proteinExistence type="inferred from homology"/>
<dbReference type="Pfam" id="PF03358">
    <property type="entry name" value="FMN_red"/>
    <property type="match status" value="1"/>
</dbReference>
<evidence type="ECO:0000256" key="1">
    <source>
        <dbReference type="ARBA" id="ARBA00001917"/>
    </source>
</evidence>
<comment type="cofactor">
    <cofactor evidence="1">
        <name>FMN</name>
        <dbReference type="ChEBI" id="CHEBI:58210"/>
    </cofactor>
</comment>
<protein>
    <submittedName>
        <fullName evidence="7">Flavodoxin family protein</fullName>
    </submittedName>
</protein>
<name>A0ABT4IEU7_9EURY</name>
<gene>
    <name evidence="7" type="ORF">O0S10_01390</name>
</gene>
<feature type="domain" description="NADPH-dependent FMN reductase-like" evidence="6">
    <location>
        <begin position="4"/>
        <end position="106"/>
    </location>
</feature>
<dbReference type="EMBL" id="JAPTGB010000002">
    <property type="protein sequence ID" value="MCZ0859879.1"/>
    <property type="molecule type" value="Genomic_DNA"/>
</dbReference>